<evidence type="ECO:0000313" key="1">
    <source>
        <dbReference type="EMBL" id="KAJ3493367.1"/>
    </source>
</evidence>
<proteinExistence type="predicted"/>
<dbReference type="EMBL" id="JANAKD010000494">
    <property type="protein sequence ID" value="KAJ3493367.1"/>
    <property type="molecule type" value="Genomic_DNA"/>
</dbReference>
<accession>A0ACC1QXK1</accession>
<protein>
    <submittedName>
        <fullName evidence="1">Uncharacterized protein</fullName>
    </submittedName>
</protein>
<evidence type="ECO:0000313" key="2">
    <source>
        <dbReference type="Proteomes" id="UP001148737"/>
    </source>
</evidence>
<keyword evidence="2" id="KW-1185">Reference proteome</keyword>
<reference evidence="1" key="1">
    <citation type="submission" date="2022-07" db="EMBL/GenBank/DDBJ databases">
        <title>Genome Sequence of Lecanicillium saksenae.</title>
        <authorList>
            <person name="Buettner E."/>
        </authorList>
    </citation>
    <scope>NUCLEOTIDE SEQUENCE</scope>
    <source>
        <strain evidence="1">VT-O1</strain>
    </source>
</reference>
<name>A0ACC1QXK1_9HYPO</name>
<comment type="caution">
    <text evidence="1">The sequence shown here is derived from an EMBL/GenBank/DDBJ whole genome shotgun (WGS) entry which is preliminary data.</text>
</comment>
<organism evidence="1 2">
    <name type="scientific">Lecanicillium saksenae</name>
    <dbReference type="NCBI Taxonomy" id="468837"/>
    <lineage>
        <taxon>Eukaryota</taxon>
        <taxon>Fungi</taxon>
        <taxon>Dikarya</taxon>
        <taxon>Ascomycota</taxon>
        <taxon>Pezizomycotina</taxon>
        <taxon>Sordariomycetes</taxon>
        <taxon>Hypocreomycetidae</taxon>
        <taxon>Hypocreales</taxon>
        <taxon>Cordycipitaceae</taxon>
        <taxon>Lecanicillium</taxon>
    </lineage>
</organism>
<gene>
    <name evidence="1" type="ORF">NLG97_g4775</name>
</gene>
<sequence length="276" mass="30469">MRQDYCQLTFPLAVLTSSFLTARTNTPPNVIPAGRAWKKDCMRFADAPSCIYHKLALLSPVALYWIALAIGTPATRATICPTEGASQRNLELFAWSRITVASFAAILVGAELRRRAYADLGKNFTFGLARPHGLIREGNYRYAQHQSYTGIALVGLGYIGVFLRLDGAAGCCVPPQYWPVVQNWSVTVYATAAVLCTGLLGTRVMQEEAMLKALFGKEWEQWHVKTKRFIPGVEQGCSNAPLNGLGHESSLHVARPSFRAVNSDGILYNLYPHMRC</sequence>
<dbReference type="Proteomes" id="UP001148737">
    <property type="component" value="Unassembled WGS sequence"/>
</dbReference>